<dbReference type="AlphaFoldDB" id="A0A515D9D7"/>
<evidence type="ECO:0000256" key="3">
    <source>
        <dbReference type="PIRSR" id="PIRSR607837-1"/>
    </source>
</evidence>
<gene>
    <name evidence="4" type="ORF">EUB48_06750</name>
</gene>
<evidence type="ECO:0000313" key="5">
    <source>
        <dbReference type="Proteomes" id="UP000316798"/>
    </source>
</evidence>
<dbReference type="RefSeq" id="WP_142818167.1">
    <property type="nucleotide sequence ID" value="NZ_CP035503.1"/>
</dbReference>
<dbReference type="GO" id="GO:0046872">
    <property type="term" value="F:metal ion binding"/>
    <property type="evidence" value="ECO:0007669"/>
    <property type="project" value="UniProtKB-KW"/>
</dbReference>
<feature type="binding site" evidence="3">
    <location>
        <position position="154"/>
    </location>
    <ligand>
        <name>a divalent metal cation</name>
        <dbReference type="ChEBI" id="CHEBI:60240"/>
    </ligand>
</feature>
<dbReference type="InterPro" id="IPR034660">
    <property type="entry name" value="DinB/YfiT-like"/>
</dbReference>
<feature type="binding site" evidence="3">
    <location>
        <position position="53"/>
    </location>
    <ligand>
        <name>a divalent metal cation</name>
        <dbReference type="ChEBI" id="CHEBI:60240"/>
    </ligand>
</feature>
<feature type="binding site" evidence="3">
    <location>
        <position position="150"/>
    </location>
    <ligand>
        <name>a divalent metal cation</name>
        <dbReference type="ChEBI" id="CHEBI:60240"/>
    </ligand>
</feature>
<dbReference type="SUPFAM" id="SSF109854">
    <property type="entry name" value="DinB/YfiT-like putative metalloenzymes"/>
    <property type="match status" value="1"/>
</dbReference>
<dbReference type="Gene3D" id="1.20.120.450">
    <property type="entry name" value="dinb family like domain"/>
    <property type="match status" value="1"/>
</dbReference>
<dbReference type="PANTHER" id="PTHR37302">
    <property type="entry name" value="SLR1116 PROTEIN"/>
    <property type="match status" value="1"/>
</dbReference>
<proteinExistence type="inferred from homology"/>
<evidence type="ECO:0000256" key="1">
    <source>
        <dbReference type="ARBA" id="ARBA00008635"/>
    </source>
</evidence>
<protein>
    <submittedName>
        <fullName evidence="4">Damage-inducible protein DinB</fullName>
    </submittedName>
</protein>
<name>A0A515D9D7_9BURK</name>
<evidence type="ECO:0000256" key="2">
    <source>
        <dbReference type="ARBA" id="ARBA00022723"/>
    </source>
</evidence>
<evidence type="ECO:0000313" key="4">
    <source>
        <dbReference type="EMBL" id="QDL37015.1"/>
    </source>
</evidence>
<sequence length="178" mass="20739">MTTNAFSDNYRFLARYNRWFNGRLYDACEKLDDVERKRDRGAFFGSIHHTLTHLVLADKMWLQRFARQAVAFEAFPPELLTLPEGSDYTSDLHPDWHDLKRTREALDAAIEAWVAEMPDDFLTRTMRYSNTKGVQRAHPMWQAMTHFFNHQTHHRGQVTTLLMQAGVDVGVTDLIALV</sequence>
<dbReference type="KEGG" id="rhf:EUB48_06750"/>
<dbReference type="InterPro" id="IPR007837">
    <property type="entry name" value="DinB"/>
</dbReference>
<reference evidence="4 5" key="1">
    <citation type="submission" date="2019-01" db="EMBL/GenBank/DDBJ databases">
        <title>Genomic insights into a novel species Rhodoferax sp.</title>
        <authorList>
            <person name="Jin L."/>
        </authorList>
    </citation>
    <scope>NUCLEOTIDE SEQUENCE [LARGE SCALE GENOMIC DNA]</scope>
    <source>
        <strain evidence="4 5">CHu59-6-5</strain>
    </source>
</reference>
<dbReference type="EMBL" id="CP035503">
    <property type="protein sequence ID" value="QDL37015.1"/>
    <property type="molecule type" value="Genomic_DNA"/>
</dbReference>
<dbReference type="Pfam" id="PF05163">
    <property type="entry name" value="DinB"/>
    <property type="match status" value="1"/>
</dbReference>
<accession>A0A515D9D7</accession>
<comment type="similarity">
    <text evidence="1">Belongs to the DinB family.</text>
</comment>
<dbReference type="OrthoDB" id="9807509at2"/>
<organism evidence="4 5">
    <name type="scientific">Rhodoferax sediminis</name>
    <dbReference type="NCBI Taxonomy" id="2509614"/>
    <lineage>
        <taxon>Bacteria</taxon>
        <taxon>Pseudomonadati</taxon>
        <taxon>Pseudomonadota</taxon>
        <taxon>Betaproteobacteria</taxon>
        <taxon>Burkholderiales</taxon>
        <taxon>Comamonadaceae</taxon>
        <taxon>Rhodoferax</taxon>
    </lineage>
</organism>
<dbReference type="PANTHER" id="PTHR37302:SF1">
    <property type="entry name" value="PROTEIN DINB"/>
    <property type="match status" value="1"/>
</dbReference>
<keyword evidence="2 3" id="KW-0479">Metal-binding</keyword>
<keyword evidence="5" id="KW-1185">Reference proteome</keyword>
<dbReference type="Proteomes" id="UP000316798">
    <property type="component" value="Chromosome"/>
</dbReference>